<feature type="region of interest" description="Disordered" evidence="1">
    <location>
        <begin position="132"/>
        <end position="156"/>
    </location>
</feature>
<dbReference type="AlphaFoldDB" id="A0A9D3WD65"/>
<accession>A0A9D3WD65</accession>
<dbReference type="EMBL" id="JAIQCV010000002">
    <property type="protein sequence ID" value="KAH1121944.1"/>
    <property type="molecule type" value="Genomic_DNA"/>
</dbReference>
<dbReference type="Proteomes" id="UP000828251">
    <property type="component" value="Unassembled WGS sequence"/>
</dbReference>
<evidence type="ECO:0000313" key="3">
    <source>
        <dbReference type="Proteomes" id="UP000828251"/>
    </source>
</evidence>
<keyword evidence="3" id="KW-1185">Reference proteome</keyword>
<reference evidence="2 3" key="1">
    <citation type="journal article" date="2021" name="Plant Biotechnol. J.">
        <title>Multi-omics assisted identification of the key and species-specific regulatory components of drought-tolerant mechanisms in Gossypium stocksii.</title>
        <authorList>
            <person name="Yu D."/>
            <person name="Ke L."/>
            <person name="Zhang D."/>
            <person name="Wu Y."/>
            <person name="Sun Y."/>
            <person name="Mei J."/>
            <person name="Sun J."/>
            <person name="Sun Y."/>
        </authorList>
    </citation>
    <scope>NUCLEOTIDE SEQUENCE [LARGE SCALE GENOMIC DNA]</scope>
    <source>
        <strain evidence="3">cv. E1</strain>
        <tissue evidence="2">Leaf</tissue>
    </source>
</reference>
<proteinExistence type="predicted"/>
<gene>
    <name evidence="2" type="ORF">J1N35_005104</name>
</gene>
<evidence type="ECO:0000256" key="1">
    <source>
        <dbReference type="SAM" id="MobiDB-lite"/>
    </source>
</evidence>
<organism evidence="2 3">
    <name type="scientific">Gossypium stocksii</name>
    <dbReference type="NCBI Taxonomy" id="47602"/>
    <lineage>
        <taxon>Eukaryota</taxon>
        <taxon>Viridiplantae</taxon>
        <taxon>Streptophyta</taxon>
        <taxon>Embryophyta</taxon>
        <taxon>Tracheophyta</taxon>
        <taxon>Spermatophyta</taxon>
        <taxon>Magnoliopsida</taxon>
        <taxon>eudicotyledons</taxon>
        <taxon>Gunneridae</taxon>
        <taxon>Pentapetalae</taxon>
        <taxon>rosids</taxon>
        <taxon>malvids</taxon>
        <taxon>Malvales</taxon>
        <taxon>Malvaceae</taxon>
        <taxon>Malvoideae</taxon>
        <taxon>Gossypium</taxon>
    </lineage>
</organism>
<evidence type="ECO:0000313" key="2">
    <source>
        <dbReference type="EMBL" id="KAH1121944.1"/>
    </source>
</evidence>
<feature type="region of interest" description="Disordered" evidence="1">
    <location>
        <begin position="1"/>
        <end position="38"/>
    </location>
</feature>
<feature type="compositionally biased region" description="Acidic residues" evidence="1">
    <location>
        <begin position="145"/>
        <end position="156"/>
    </location>
</feature>
<comment type="caution">
    <text evidence="2">The sequence shown here is derived from an EMBL/GenBank/DDBJ whole genome shotgun (WGS) entry which is preliminary data.</text>
</comment>
<name>A0A9D3WD65_9ROSI</name>
<feature type="compositionally biased region" description="Basic residues" evidence="1">
    <location>
        <begin position="9"/>
        <end position="20"/>
    </location>
</feature>
<dbReference type="OrthoDB" id="10603728at2759"/>
<protein>
    <submittedName>
        <fullName evidence="2">Uncharacterized protein</fullName>
    </submittedName>
</protein>
<sequence length="156" mass="17736">MPGEEARGRQPHTRRPRWVPRHQTFGRATEANPLPTPTQEQTLMVAPPPVSFVYGPSSLAYNTQMPLTFQMMMTYRPSMFGVLTGSLIIISPVYETQYSHTYTPTVSKTPSGSLFCEAGSFSQPPILRLEDTRWKSRSNRSQSITDEDEEDERLRP</sequence>